<gene>
    <name evidence="13" type="ORF">AWRI3579_g1095</name>
</gene>
<protein>
    <recommendedName>
        <fullName evidence="9">Maintenance of telomere capping protein 6</fullName>
    </recommendedName>
</protein>
<keyword evidence="3 11" id="KW-0732">Signal</keyword>
<comment type="similarity">
    <text evidence="8">Belongs to the MTC6 family.</text>
</comment>
<dbReference type="InParanoid" id="A0A1E5RGT1"/>
<dbReference type="FunCoup" id="A0A1E5RGT1">
    <property type="interactions" value="15"/>
</dbReference>
<feature type="transmembrane region" description="Helical" evidence="10">
    <location>
        <begin position="473"/>
        <end position="493"/>
    </location>
</feature>
<dbReference type="EMBL" id="LPNM01000006">
    <property type="protein sequence ID" value="OEJ86066.1"/>
    <property type="molecule type" value="Genomic_DNA"/>
</dbReference>
<dbReference type="OrthoDB" id="5573651at2759"/>
<keyword evidence="5 10" id="KW-0472">Membrane</keyword>
<organism evidence="13 14">
    <name type="scientific">Hanseniaspora osmophila</name>
    <dbReference type="NCBI Taxonomy" id="56408"/>
    <lineage>
        <taxon>Eukaryota</taxon>
        <taxon>Fungi</taxon>
        <taxon>Dikarya</taxon>
        <taxon>Ascomycota</taxon>
        <taxon>Saccharomycotina</taxon>
        <taxon>Saccharomycetes</taxon>
        <taxon>Saccharomycodales</taxon>
        <taxon>Saccharomycodaceae</taxon>
        <taxon>Hanseniaspora</taxon>
    </lineage>
</organism>
<dbReference type="PANTHER" id="PTHR35518:SF2">
    <property type="entry name" value="MAINTENANCE OF TELOMERE CAPPING PROTEIN 6"/>
    <property type="match status" value="1"/>
</dbReference>
<feature type="domain" description="MTC6 partial TIM-barrel" evidence="12">
    <location>
        <begin position="38"/>
        <end position="305"/>
    </location>
</feature>
<dbReference type="PANTHER" id="PTHR35518">
    <property type="entry name" value="MAINTENANCE OF TELOMOERE CAPPING"/>
    <property type="match status" value="1"/>
</dbReference>
<keyword evidence="4 10" id="KW-1133">Transmembrane helix</keyword>
<evidence type="ECO:0000313" key="13">
    <source>
        <dbReference type="EMBL" id="OEJ86066.1"/>
    </source>
</evidence>
<feature type="signal peptide" evidence="11">
    <location>
        <begin position="1"/>
        <end position="26"/>
    </location>
</feature>
<evidence type="ECO:0000256" key="10">
    <source>
        <dbReference type="SAM" id="Phobius"/>
    </source>
</evidence>
<evidence type="ECO:0000256" key="9">
    <source>
        <dbReference type="ARBA" id="ARBA00039865"/>
    </source>
</evidence>
<evidence type="ECO:0000256" key="8">
    <source>
        <dbReference type="ARBA" id="ARBA00038159"/>
    </source>
</evidence>
<comment type="function">
    <text evidence="7">May be involved in telomere capping.</text>
</comment>
<proteinExistence type="inferred from homology"/>
<comment type="caution">
    <text evidence="13">The sequence shown here is derived from an EMBL/GenBank/DDBJ whole genome shotgun (WGS) entry which is preliminary data.</text>
</comment>
<feature type="chain" id="PRO_5009184740" description="Maintenance of telomere capping protein 6" evidence="11">
    <location>
        <begin position="27"/>
        <end position="523"/>
    </location>
</feature>
<dbReference type="InterPro" id="IPR057530">
    <property type="entry name" value="TIM-barrel_MTC6"/>
</dbReference>
<evidence type="ECO:0000256" key="3">
    <source>
        <dbReference type="ARBA" id="ARBA00022729"/>
    </source>
</evidence>
<keyword evidence="14" id="KW-1185">Reference proteome</keyword>
<dbReference type="GO" id="GO:0016020">
    <property type="term" value="C:membrane"/>
    <property type="evidence" value="ECO:0007669"/>
    <property type="project" value="UniProtKB-SubCell"/>
</dbReference>
<reference evidence="14" key="1">
    <citation type="journal article" date="2016" name="Genome Announc.">
        <title>Genome sequences of three species of Hanseniaspora isolated from spontaneous wine fermentations.</title>
        <authorList>
            <person name="Sternes P.R."/>
            <person name="Lee D."/>
            <person name="Kutyna D.R."/>
            <person name="Borneman A.R."/>
        </authorList>
    </citation>
    <scope>NUCLEOTIDE SEQUENCE [LARGE SCALE GENOMIC DNA]</scope>
    <source>
        <strain evidence="14">AWRI3579</strain>
    </source>
</reference>
<dbReference type="STRING" id="56408.A0A1E5RGT1"/>
<keyword evidence="6" id="KW-0325">Glycoprotein</keyword>
<sequence>MKVHIHHLQALFVSFIFIFPLSFANALHLEMTSPQIYPNLSTQAFRGLIIQRDILKSVRLSQLPSLGVNFTQVLLPSNSFHFGNSTEMENYILVLLNSGIGTLGVDIFFESNRWKIYNTDLSFAWFLSIIQKYIGNTQSEVSVTSLFLLLKVRYLGTATEEMSFNTTTMNGLNHDIEANINNNKILSPQQQDTNQTWPTLNNFLYSSSQRLVIFNAGDDTYTNTVFRGNNTFVFTNEAMNYLHIPDQSEISIEFPVPSNLNFPVVASDNYNETSIRDVLYNGYTPLISNPDLIQIPYFLNSSLIWGWKKNQPSETYALDPFASDTNKISSFACASLQYDYTTNSSYWEVNDCYQKLPILCHNAVSNEWYIPTMQKAQFFSITSDNDQVSSNYGCPEGYLFNLPTTPLAISELNYAFSKQYEEDQKNFYFKKGTNNSIWIDLNSVSASNCWVVGGSHAICPYAKYVTSRNFVKMVLPLACCIGALLLMVIMLKFRKLPIQNNRRRWKRIVKESEKNAAADGVPS</sequence>
<evidence type="ECO:0000256" key="2">
    <source>
        <dbReference type="ARBA" id="ARBA00022692"/>
    </source>
</evidence>
<keyword evidence="2 10" id="KW-0812">Transmembrane</keyword>
<accession>A0A1E5RGT1</accession>
<dbReference type="Proteomes" id="UP000095728">
    <property type="component" value="Unassembled WGS sequence"/>
</dbReference>
<evidence type="ECO:0000256" key="11">
    <source>
        <dbReference type="SAM" id="SignalP"/>
    </source>
</evidence>
<name>A0A1E5RGT1_9ASCO</name>
<evidence type="ECO:0000256" key="1">
    <source>
        <dbReference type="ARBA" id="ARBA00004479"/>
    </source>
</evidence>
<evidence type="ECO:0000256" key="4">
    <source>
        <dbReference type="ARBA" id="ARBA00022989"/>
    </source>
</evidence>
<dbReference type="Pfam" id="PF25506">
    <property type="entry name" value="TIM-barrel_MTC6"/>
    <property type="match status" value="1"/>
</dbReference>
<evidence type="ECO:0000313" key="14">
    <source>
        <dbReference type="Proteomes" id="UP000095728"/>
    </source>
</evidence>
<evidence type="ECO:0000259" key="12">
    <source>
        <dbReference type="Pfam" id="PF25506"/>
    </source>
</evidence>
<evidence type="ECO:0000256" key="6">
    <source>
        <dbReference type="ARBA" id="ARBA00023180"/>
    </source>
</evidence>
<evidence type="ECO:0000256" key="7">
    <source>
        <dbReference type="ARBA" id="ARBA00037703"/>
    </source>
</evidence>
<evidence type="ECO:0000256" key="5">
    <source>
        <dbReference type="ARBA" id="ARBA00023136"/>
    </source>
</evidence>
<comment type="subcellular location">
    <subcellularLocation>
        <location evidence="1">Membrane</location>
        <topology evidence="1">Single-pass type I membrane protein</topology>
    </subcellularLocation>
</comment>
<dbReference type="InterPro" id="IPR051008">
    <property type="entry name" value="Telomere_Capping_Maintenance"/>
</dbReference>
<dbReference type="AlphaFoldDB" id="A0A1E5RGT1"/>